<feature type="compositionally biased region" description="Pro residues" evidence="1">
    <location>
        <begin position="13"/>
        <end position="25"/>
    </location>
</feature>
<name>A0A9N9TXL3_PHYSR</name>
<sequence length="120" mass="12882">MMDGPSWSSPSASPSPPPPPLPPPVAARWARAELAANEPCPHCRGISERALSQAKAPNRIHRSMEHDAATPSPWRVAGPELSVFGAELSQSNERSKRRGASGPRAAQLKILGENLHRVIE</sequence>
<evidence type="ECO:0000256" key="1">
    <source>
        <dbReference type="SAM" id="MobiDB-lite"/>
    </source>
</evidence>
<dbReference type="AlphaFoldDB" id="A0A9N9TXL3"/>
<evidence type="ECO:0000313" key="3">
    <source>
        <dbReference type="Proteomes" id="UP001153712"/>
    </source>
</evidence>
<reference evidence="2" key="1">
    <citation type="submission" date="2022-01" db="EMBL/GenBank/DDBJ databases">
        <authorList>
            <person name="King R."/>
        </authorList>
    </citation>
    <scope>NUCLEOTIDE SEQUENCE</scope>
</reference>
<evidence type="ECO:0000313" key="2">
    <source>
        <dbReference type="EMBL" id="CAG9864825.1"/>
    </source>
</evidence>
<accession>A0A9N9TXL3</accession>
<feature type="region of interest" description="Disordered" evidence="1">
    <location>
        <begin position="1"/>
        <end position="25"/>
    </location>
</feature>
<protein>
    <submittedName>
        <fullName evidence="2">Uncharacterized protein</fullName>
    </submittedName>
</protein>
<keyword evidence="3" id="KW-1185">Reference proteome</keyword>
<proteinExistence type="predicted"/>
<feature type="region of interest" description="Disordered" evidence="1">
    <location>
        <begin position="51"/>
        <end position="75"/>
    </location>
</feature>
<dbReference type="EMBL" id="OU900102">
    <property type="protein sequence ID" value="CAG9864825.1"/>
    <property type="molecule type" value="Genomic_DNA"/>
</dbReference>
<feature type="compositionally biased region" description="Low complexity" evidence="1">
    <location>
        <begin position="1"/>
        <end position="12"/>
    </location>
</feature>
<gene>
    <name evidence="2" type="ORF">PHYEVI_LOCUS11075</name>
</gene>
<dbReference type="Proteomes" id="UP001153712">
    <property type="component" value="Chromosome 9"/>
</dbReference>
<organism evidence="2 3">
    <name type="scientific">Phyllotreta striolata</name>
    <name type="common">Striped flea beetle</name>
    <name type="synonym">Crioceris striolata</name>
    <dbReference type="NCBI Taxonomy" id="444603"/>
    <lineage>
        <taxon>Eukaryota</taxon>
        <taxon>Metazoa</taxon>
        <taxon>Ecdysozoa</taxon>
        <taxon>Arthropoda</taxon>
        <taxon>Hexapoda</taxon>
        <taxon>Insecta</taxon>
        <taxon>Pterygota</taxon>
        <taxon>Neoptera</taxon>
        <taxon>Endopterygota</taxon>
        <taxon>Coleoptera</taxon>
        <taxon>Polyphaga</taxon>
        <taxon>Cucujiformia</taxon>
        <taxon>Chrysomeloidea</taxon>
        <taxon>Chrysomelidae</taxon>
        <taxon>Galerucinae</taxon>
        <taxon>Alticini</taxon>
        <taxon>Phyllotreta</taxon>
    </lineage>
</organism>